<dbReference type="InterPro" id="IPR026866">
    <property type="entry name" value="CR006_AAA"/>
</dbReference>
<reference evidence="6" key="1">
    <citation type="journal article" date="2019" name="Int. J. Syst. Evol. Microbiol.">
        <title>The Global Catalogue of Microorganisms (GCM) 10K type strain sequencing project: providing services to taxonomists for standard genome sequencing and annotation.</title>
        <authorList>
            <consortium name="The Broad Institute Genomics Platform"/>
            <consortium name="The Broad Institute Genome Sequencing Center for Infectious Disease"/>
            <person name="Wu L."/>
            <person name="Ma J."/>
        </authorList>
    </citation>
    <scope>NUCLEOTIDE SEQUENCE [LARGE SCALE GENOMIC DNA]</scope>
    <source>
        <strain evidence="6">CCM 8927</strain>
    </source>
</reference>
<evidence type="ECO:0000313" key="6">
    <source>
        <dbReference type="Proteomes" id="UP001596288"/>
    </source>
</evidence>
<protein>
    <recommendedName>
        <fullName evidence="3">Nuclease SbcCD subunit C</fullName>
    </recommendedName>
</protein>
<evidence type="ECO:0000256" key="3">
    <source>
        <dbReference type="ARBA" id="ARBA00013368"/>
    </source>
</evidence>
<feature type="domain" description="Protein CR006 P-loop" evidence="4">
    <location>
        <begin position="42"/>
        <end position="783"/>
    </location>
</feature>
<dbReference type="Gene3D" id="3.40.50.300">
    <property type="entry name" value="P-loop containing nucleotide triphosphate hydrolases"/>
    <property type="match status" value="2"/>
</dbReference>
<dbReference type="RefSeq" id="WP_137610238.1">
    <property type="nucleotide sequence ID" value="NZ_BJDF01000001.1"/>
</dbReference>
<gene>
    <name evidence="5" type="ORF">ACFQAV_07755</name>
</gene>
<evidence type="ECO:0000259" key="4">
    <source>
        <dbReference type="Pfam" id="PF13166"/>
    </source>
</evidence>
<dbReference type="Proteomes" id="UP001596288">
    <property type="component" value="Unassembled WGS sequence"/>
</dbReference>
<dbReference type="InterPro" id="IPR027417">
    <property type="entry name" value="P-loop_NTPase"/>
</dbReference>
<keyword evidence="6" id="KW-1185">Reference proteome</keyword>
<comment type="subunit">
    <text evidence="2">Heterodimer of SbcC and SbcD.</text>
</comment>
<dbReference type="PANTHER" id="PTHR32114">
    <property type="entry name" value="ABC TRANSPORTER ABCH.3"/>
    <property type="match status" value="1"/>
</dbReference>
<name>A0ABW1RP40_9LACO</name>
<evidence type="ECO:0000256" key="1">
    <source>
        <dbReference type="ARBA" id="ARBA00006930"/>
    </source>
</evidence>
<proteinExistence type="inferred from homology"/>
<evidence type="ECO:0000313" key="5">
    <source>
        <dbReference type="EMBL" id="MFC6176733.1"/>
    </source>
</evidence>
<dbReference type="PANTHER" id="PTHR32114:SF2">
    <property type="entry name" value="ABC TRANSPORTER ABCH.3"/>
    <property type="match status" value="1"/>
</dbReference>
<organism evidence="5 6">
    <name type="scientific">Companilactobacillus huachuanensis</name>
    <dbReference type="NCBI Taxonomy" id="2559914"/>
    <lineage>
        <taxon>Bacteria</taxon>
        <taxon>Bacillati</taxon>
        <taxon>Bacillota</taxon>
        <taxon>Bacilli</taxon>
        <taxon>Lactobacillales</taxon>
        <taxon>Lactobacillaceae</taxon>
        <taxon>Companilactobacillus</taxon>
    </lineage>
</organism>
<dbReference type="Pfam" id="PF13166">
    <property type="entry name" value="AAA_13"/>
    <property type="match status" value="1"/>
</dbReference>
<evidence type="ECO:0000256" key="2">
    <source>
        <dbReference type="ARBA" id="ARBA00011322"/>
    </source>
</evidence>
<dbReference type="EMBL" id="JBHSSF010000019">
    <property type="protein sequence ID" value="MFC6176733.1"/>
    <property type="molecule type" value="Genomic_DNA"/>
</dbReference>
<accession>A0ABW1RP40</accession>
<sequence>MKWNEIRIKTPYLVSDDIDLKFFLAKVQNGNKKSGSTIKDERIISIFGRNGSGKTTISNALLFSQLHDNQVDDEGMEFILNYHDSDKIQSKSIELDEEDKQRIYVYNEKFVDRYVRVEQDENLQAIVMLSNDPDLRDRLSDLEKFQSSILKEIEDADNELDLFKKNFHVQNDLMIKSKIENQLKEQGNWASIGKHIRGTAYKQKLDNTTFESIRNTDVTCGNSDIEGKLSQLLQKDLDDLDQIREKKPLNRFVLPENNSNELKCVFNLLSTVVTKPSLSGVEKRIIQVLSNKGISELKNDENVFLSPDTDYCPTCFRSISNQEKKNVVLAVTHVLDISQKDQENNLVNQLKSIKIDKIATIDKSTEINSLFPNEVEQYNKSVQTYNLMIDDYSNAKNIKIDNPFSVPELPNYDEDGLYNDISLATDVLRSRIDVYNSTFNNNQIIKKEADFLNLNLAKFRTRDLFNQYEQAISERKRLTQKLETAKQPLDGNKREIASIKLRLSEQKIALDQINDRLAHVFMDHERLKLVEGENCYLVKSRGEFIGLNQLSVGERNAISLCYFFSRINSNRSVESAFKQPCLIVLDDPISSFDFENKIGILSLLREELEHVLLGNNDSKVLVMTHDAEMFRHISKVYDDIDEKRSTLFKLGKTKINKIVSHNYQLSSGILSDVGVRSFNDYSQQLQTVYDYACASDIPSNLTEEQSIRKDDLYIGNVMRRVIEAFSTFCYQKGISAIFNDPDIMEQIPKNHRAFLGIFMYRLVFNSESHSEENIKSRPDSNSVDFISHDELKKTAKLLLVFMNDLNSLHLQKNIQEFDKNEVADWGKLAE</sequence>
<dbReference type="SUPFAM" id="SSF52540">
    <property type="entry name" value="P-loop containing nucleoside triphosphate hydrolases"/>
    <property type="match status" value="1"/>
</dbReference>
<comment type="similarity">
    <text evidence="1">Belongs to the SMC family. SbcC subfamily.</text>
</comment>
<comment type="caution">
    <text evidence="5">The sequence shown here is derived from an EMBL/GenBank/DDBJ whole genome shotgun (WGS) entry which is preliminary data.</text>
</comment>